<evidence type="ECO:0000313" key="5">
    <source>
        <dbReference type="EMBL" id="QDU10815.1"/>
    </source>
</evidence>
<evidence type="ECO:0000256" key="1">
    <source>
        <dbReference type="ARBA" id="ARBA00008779"/>
    </source>
</evidence>
<dbReference type="EMBL" id="CP037422">
    <property type="protein sequence ID" value="QDU10815.1"/>
    <property type="molecule type" value="Genomic_DNA"/>
</dbReference>
<feature type="domain" description="Sulfatase N-terminal" evidence="4">
    <location>
        <begin position="27"/>
        <end position="345"/>
    </location>
</feature>
<keyword evidence="6" id="KW-1185">Reference proteome</keyword>
<dbReference type="Gene3D" id="3.30.1120.10">
    <property type="match status" value="1"/>
</dbReference>
<dbReference type="SUPFAM" id="SSF53649">
    <property type="entry name" value="Alkaline phosphatase-like"/>
    <property type="match status" value="1"/>
</dbReference>
<evidence type="ECO:0000259" key="4">
    <source>
        <dbReference type="Pfam" id="PF00884"/>
    </source>
</evidence>
<dbReference type="PANTHER" id="PTHR43751:SF3">
    <property type="entry name" value="SULFATASE N-TERMINAL DOMAIN-CONTAINING PROTEIN"/>
    <property type="match status" value="1"/>
</dbReference>
<dbReference type="InterPro" id="IPR052701">
    <property type="entry name" value="GAG_Ulvan_Degrading_Sulfatases"/>
</dbReference>
<feature type="chain" id="PRO_5021705199" evidence="3">
    <location>
        <begin position="22"/>
        <end position="447"/>
    </location>
</feature>
<dbReference type="InterPro" id="IPR000917">
    <property type="entry name" value="Sulfatase_N"/>
</dbReference>
<dbReference type="RefSeq" id="WP_145178697.1">
    <property type="nucleotide sequence ID" value="NZ_CP037422.1"/>
</dbReference>
<feature type="signal peptide" evidence="3">
    <location>
        <begin position="1"/>
        <end position="21"/>
    </location>
</feature>
<dbReference type="PANTHER" id="PTHR43751">
    <property type="entry name" value="SULFATASE"/>
    <property type="match status" value="1"/>
</dbReference>
<dbReference type="InterPro" id="IPR017850">
    <property type="entry name" value="Alkaline_phosphatase_core_sf"/>
</dbReference>
<comment type="similarity">
    <text evidence="1">Belongs to the sulfatase family.</text>
</comment>
<gene>
    <name evidence="5" type="primary">atsA_44</name>
    <name evidence="5" type="ORF">V202x_42280</name>
</gene>
<evidence type="ECO:0000256" key="2">
    <source>
        <dbReference type="ARBA" id="ARBA00022801"/>
    </source>
</evidence>
<dbReference type="OrthoDB" id="9783154at2"/>
<dbReference type="Gene3D" id="3.40.720.10">
    <property type="entry name" value="Alkaline Phosphatase, subunit A"/>
    <property type="match status" value="1"/>
</dbReference>
<proteinExistence type="inferred from homology"/>
<dbReference type="GO" id="GO:0004065">
    <property type="term" value="F:arylsulfatase activity"/>
    <property type="evidence" value="ECO:0007669"/>
    <property type="project" value="UniProtKB-EC"/>
</dbReference>
<keyword evidence="2 5" id="KW-0378">Hydrolase</keyword>
<sequence precursor="true">MKHTFYVYFLIAFCTCNLTSATESDPPNIILVMSDDQGWGDLGCYGSRLIQTPHLDRMAAEGTRFTNCYSGSAVCAPTRCVLMTGLHSGHCTRRDNRPSVGKGPYYKRPLVPLKPEDITVATVLKKAGYVTGGFGKWGLGDFDTTGAPAKHGFDEFYGYLDQVHAHNYYTDHLWDTDQYVALPENKGKSKAVWSHDLIMERALHFVEKNQNQRFFLYLPVTLPHGKYEMPSLAPYEDRAWTKNEKTHAAMVTRLDTDMGKLFALLKKLNLDKNTIVFFTGDNGPNKPLLARMKSAGPFKGTKRSLNEGGIRCPMIVRWPGQVPAGRVSEFAWSHTDILATISDLAVVQDIPDTDGISVVPTLMGKKQKPLEYIYWEFHNPFHQAIRKDHWKGIRFGLKEPVKLYDLSSDPEETKDLAAQYPELARKLADLLDGARTVSPHWPGQDTQ</sequence>
<keyword evidence="3" id="KW-0732">Signal</keyword>
<dbReference type="CDD" id="cd16145">
    <property type="entry name" value="ARS_like"/>
    <property type="match status" value="1"/>
</dbReference>
<dbReference type="EC" id="3.1.6.1" evidence="5"/>
<dbReference type="Proteomes" id="UP000318384">
    <property type="component" value="Chromosome"/>
</dbReference>
<name>A0A517WZZ1_9PLAN</name>
<evidence type="ECO:0000256" key="3">
    <source>
        <dbReference type="SAM" id="SignalP"/>
    </source>
</evidence>
<reference evidence="5 6" key="1">
    <citation type="submission" date="2019-03" db="EMBL/GenBank/DDBJ databases">
        <title>Deep-cultivation of Planctomycetes and their phenomic and genomic characterization uncovers novel biology.</title>
        <authorList>
            <person name="Wiegand S."/>
            <person name="Jogler M."/>
            <person name="Boedeker C."/>
            <person name="Pinto D."/>
            <person name="Vollmers J."/>
            <person name="Rivas-Marin E."/>
            <person name="Kohn T."/>
            <person name="Peeters S.H."/>
            <person name="Heuer A."/>
            <person name="Rast P."/>
            <person name="Oberbeckmann S."/>
            <person name="Bunk B."/>
            <person name="Jeske O."/>
            <person name="Meyerdierks A."/>
            <person name="Storesund J.E."/>
            <person name="Kallscheuer N."/>
            <person name="Luecker S."/>
            <person name="Lage O.M."/>
            <person name="Pohl T."/>
            <person name="Merkel B.J."/>
            <person name="Hornburger P."/>
            <person name="Mueller R.-W."/>
            <person name="Bruemmer F."/>
            <person name="Labrenz M."/>
            <person name="Spormann A.M."/>
            <person name="Op den Camp H."/>
            <person name="Overmann J."/>
            <person name="Amann R."/>
            <person name="Jetten M.S.M."/>
            <person name="Mascher T."/>
            <person name="Medema M.H."/>
            <person name="Devos D.P."/>
            <person name="Kaster A.-K."/>
            <person name="Ovreas L."/>
            <person name="Rohde M."/>
            <person name="Galperin M.Y."/>
            <person name="Jogler C."/>
        </authorList>
    </citation>
    <scope>NUCLEOTIDE SEQUENCE [LARGE SCALE GENOMIC DNA]</scope>
    <source>
        <strain evidence="5 6">V202</strain>
    </source>
</reference>
<evidence type="ECO:0000313" key="6">
    <source>
        <dbReference type="Proteomes" id="UP000318384"/>
    </source>
</evidence>
<dbReference type="InterPro" id="IPR024607">
    <property type="entry name" value="Sulfatase_CS"/>
</dbReference>
<dbReference type="PROSITE" id="PS00523">
    <property type="entry name" value="SULFATASE_1"/>
    <property type="match status" value="1"/>
</dbReference>
<protein>
    <submittedName>
        <fullName evidence="5">Arylsulfatase</fullName>
        <ecNumber evidence="5">3.1.6.1</ecNumber>
    </submittedName>
</protein>
<dbReference type="AlphaFoldDB" id="A0A517WZZ1"/>
<dbReference type="Pfam" id="PF00884">
    <property type="entry name" value="Sulfatase"/>
    <property type="match status" value="1"/>
</dbReference>
<accession>A0A517WZZ1</accession>
<organism evidence="5 6">
    <name type="scientific">Gimesia aquarii</name>
    <dbReference type="NCBI Taxonomy" id="2527964"/>
    <lineage>
        <taxon>Bacteria</taxon>
        <taxon>Pseudomonadati</taxon>
        <taxon>Planctomycetota</taxon>
        <taxon>Planctomycetia</taxon>
        <taxon>Planctomycetales</taxon>
        <taxon>Planctomycetaceae</taxon>
        <taxon>Gimesia</taxon>
    </lineage>
</organism>